<keyword evidence="1" id="KW-0812">Transmembrane</keyword>
<dbReference type="AlphaFoldDB" id="A0A6L2LZP6"/>
<reference evidence="3" key="1">
    <citation type="journal article" date="2019" name="Sci. Rep.">
        <title>Draft genome of Tanacetum cinerariifolium, the natural source of mosquito coil.</title>
        <authorList>
            <person name="Yamashiro T."/>
            <person name="Shiraishi A."/>
            <person name="Satake H."/>
            <person name="Nakayama K."/>
        </authorList>
    </citation>
    <scope>NUCLEOTIDE SEQUENCE</scope>
</reference>
<proteinExistence type="predicted"/>
<dbReference type="Pfam" id="PF06708">
    <property type="entry name" value="DUF1195"/>
    <property type="match status" value="1"/>
</dbReference>
<dbReference type="InterPro" id="IPR013103">
    <property type="entry name" value="RVT_2"/>
</dbReference>
<dbReference type="PANTHER" id="PTHR34358:SF14">
    <property type="entry name" value="SUGAR TRANSPORTER"/>
    <property type="match status" value="1"/>
</dbReference>
<keyword evidence="3" id="KW-0548">Nucleotidyltransferase</keyword>
<keyword evidence="3" id="KW-0808">Transferase</keyword>
<keyword evidence="3" id="KW-0695">RNA-directed DNA polymerase</keyword>
<dbReference type="InterPro" id="IPR010608">
    <property type="entry name" value="DUF1195"/>
</dbReference>
<evidence type="ECO:0000256" key="1">
    <source>
        <dbReference type="SAM" id="Phobius"/>
    </source>
</evidence>
<dbReference type="PANTHER" id="PTHR34358">
    <property type="entry name" value="OS03G0411600 PROTEIN"/>
    <property type="match status" value="1"/>
</dbReference>
<comment type="caution">
    <text evidence="3">The sequence shown here is derived from an EMBL/GenBank/DDBJ whole genome shotgun (WGS) entry which is preliminary data.</text>
</comment>
<sequence length="735" mass="82629">MVRKFWNVYTHSKTTKLPRFRQEAFEATYEHFTIDVAGSRDAAISEITEMSFVSVDVEPSSLNSEEQCLGKDTNCSVFNAVFTGCEPSLLANEEGHELTKIPDIEDSKEDKDLLWINSGVVYKTHNGKSVSLKDDFIKSEMEAMDRALSSLNKETLGYNSTYGTGGYGSYGRIGSYNGSRLYGNSMYNRGGYGGGLYGSGGGMYGGGMYNSSYGGMGGIADGATRAKLLCTEYVELQTPISQSAAHALSVDAGTKSSKDKKHITMATTSKLDSTRKDKGKMIIVKPEITATLNLRPIHCNKTIEEVVYNKWTSKHVHTRQPLKYCCILMEKKARDINLVVHLETLAQEVKGRVKERGHVKFVSRVLPNKVGVKVTNLDLLGVIEDEQLFNELSDEDVIRVCLLISLELIFMGSCLILASGLIMLAVRLVLVRDVKFKEDEKWDWSKYLGENTNDEPEWTDFRIGNLEETNDHHNLENHPNEEVNDFPYNNDNGYDSPLADSPAETLHTPLTRTLTDIYENTKELLLAEDEPKNYKEASNDQKWIEAMKDELDSINMNNTWRLTSLPPGHKAIGLKWVFKTKRDADGRIIKHNARLVAKGYIQEHGIDFEEKQATVALSSCESEFIAVTAAATQALYLKRLLSRLTYSDEEKITILVDNKSAIALMKNPVFHERSKHIDTKYHFIRECVKRDDIQVEFVSGDYQKADILTKALLKIRFLTMRQLIGLKGLQGTACD</sequence>
<keyword evidence="1" id="KW-0472">Membrane</keyword>
<dbReference type="EMBL" id="BKCJ010005234">
    <property type="protein sequence ID" value="GEU65605.1"/>
    <property type="molecule type" value="Genomic_DNA"/>
</dbReference>
<accession>A0A6L2LZP6</accession>
<protein>
    <submittedName>
        <fullName evidence="3">Ribonuclease H-like domain, reverse transcriptase, RNA-dependent DNA polymerase</fullName>
    </submittedName>
</protein>
<name>A0A6L2LZP6_TANCI</name>
<dbReference type="GO" id="GO:0003964">
    <property type="term" value="F:RNA-directed DNA polymerase activity"/>
    <property type="evidence" value="ECO:0007669"/>
    <property type="project" value="UniProtKB-KW"/>
</dbReference>
<keyword evidence="1" id="KW-1133">Transmembrane helix</keyword>
<organism evidence="3">
    <name type="scientific">Tanacetum cinerariifolium</name>
    <name type="common">Dalmatian daisy</name>
    <name type="synonym">Chrysanthemum cinerariifolium</name>
    <dbReference type="NCBI Taxonomy" id="118510"/>
    <lineage>
        <taxon>Eukaryota</taxon>
        <taxon>Viridiplantae</taxon>
        <taxon>Streptophyta</taxon>
        <taxon>Embryophyta</taxon>
        <taxon>Tracheophyta</taxon>
        <taxon>Spermatophyta</taxon>
        <taxon>Magnoliopsida</taxon>
        <taxon>eudicotyledons</taxon>
        <taxon>Gunneridae</taxon>
        <taxon>Pentapetalae</taxon>
        <taxon>asterids</taxon>
        <taxon>campanulids</taxon>
        <taxon>Asterales</taxon>
        <taxon>Asteraceae</taxon>
        <taxon>Asteroideae</taxon>
        <taxon>Anthemideae</taxon>
        <taxon>Anthemidinae</taxon>
        <taxon>Tanacetum</taxon>
    </lineage>
</organism>
<evidence type="ECO:0000313" key="3">
    <source>
        <dbReference type="EMBL" id="GEU65605.1"/>
    </source>
</evidence>
<dbReference type="Pfam" id="PF07727">
    <property type="entry name" value="RVT_2"/>
    <property type="match status" value="1"/>
</dbReference>
<evidence type="ECO:0000259" key="2">
    <source>
        <dbReference type="Pfam" id="PF07727"/>
    </source>
</evidence>
<gene>
    <name evidence="3" type="ORF">Tci_037583</name>
</gene>
<feature type="transmembrane region" description="Helical" evidence="1">
    <location>
        <begin position="408"/>
        <end position="430"/>
    </location>
</feature>
<dbReference type="CDD" id="cd09272">
    <property type="entry name" value="RNase_HI_RT_Ty1"/>
    <property type="match status" value="1"/>
</dbReference>
<feature type="domain" description="Reverse transcriptase Ty1/copia-type" evidence="2">
    <location>
        <begin position="557"/>
        <end position="620"/>
    </location>
</feature>